<dbReference type="AlphaFoldDB" id="A0A366KVY3"/>
<accession>A0A366KVY3</accession>
<feature type="transmembrane region" description="Helical" evidence="7">
    <location>
        <begin position="176"/>
        <end position="196"/>
    </location>
</feature>
<feature type="transmembrane region" description="Helical" evidence="7">
    <location>
        <begin position="6"/>
        <end position="29"/>
    </location>
</feature>
<evidence type="ECO:0000313" key="10">
    <source>
        <dbReference type="Proteomes" id="UP000252081"/>
    </source>
</evidence>
<comment type="caution">
    <text evidence="9">The sequence shown here is derived from an EMBL/GenBank/DDBJ whole genome shotgun (WGS) entry which is preliminary data.</text>
</comment>
<evidence type="ECO:0000256" key="1">
    <source>
        <dbReference type="ARBA" id="ARBA00004141"/>
    </source>
</evidence>
<evidence type="ECO:0000256" key="5">
    <source>
        <dbReference type="ARBA" id="ARBA00022989"/>
    </source>
</evidence>
<feature type="transmembrane region" description="Helical" evidence="7">
    <location>
        <begin position="113"/>
        <end position="133"/>
    </location>
</feature>
<proteinExistence type="inferred from homology"/>
<organism evidence="9 10">
    <name type="scientific">Pedobacter miscanthi</name>
    <dbReference type="NCBI Taxonomy" id="2259170"/>
    <lineage>
        <taxon>Bacteria</taxon>
        <taxon>Pseudomonadati</taxon>
        <taxon>Bacteroidota</taxon>
        <taxon>Sphingobacteriia</taxon>
        <taxon>Sphingobacteriales</taxon>
        <taxon>Sphingobacteriaceae</taxon>
        <taxon>Pedobacter</taxon>
    </lineage>
</organism>
<sequence>MTLMEYFNIAPVASLIFVFTIITSLYAFYDHSIYGKFMLHPYTVSKGRNLYTILTSGLIHADWMHLFFNMFTFYAFAFQLESMMGSWRFGLMYFVALILSDIPTIFRHKDTFNYNSLGASGAISAVVFSYILYSPLTGLYLMFIPIPIPAIIFGVLYLFYCAYASRNARDHINHDAHLFGALTGLIFTIIFVPGILENFFTVIRTKLGI</sequence>
<feature type="domain" description="Peptidase S54 rhomboid" evidence="8">
    <location>
        <begin position="49"/>
        <end position="192"/>
    </location>
</feature>
<keyword evidence="3 7" id="KW-0812">Transmembrane</keyword>
<reference evidence="9 10" key="1">
    <citation type="submission" date="2018-07" db="EMBL/GenBank/DDBJ databases">
        <title>A draft genome of a endophytic bacteria, a new species of Pedobacter.</title>
        <authorList>
            <person name="Zhang Z.D."/>
            <person name="Chen Z.J."/>
        </authorList>
    </citation>
    <scope>NUCLEOTIDE SEQUENCE [LARGE SCALE GENOMIC DNA]</scope>
    <source>
        <strain evidence="9 10">RS10</strain>
    </source>
</reference>
<name>A0A366KVY3_9SPHI</name>
<keyword evidence="10" id="KW-1185">Reference proteome</keyword>
<dbReference type="InterPro" id="IPR050925">
    <property type="entry name" value="Rhomboid_protease_S54"/>
</dbReference>
<dbReference type="PANTHER" id="PTHR43731">
    <property type="entry name" value="RHOMBOID PROTEASE"/>
    <property type="match status" value="1"/>
</dbReference>
<dbReference type="GO" id="GO:0006508">
    <property type="term" value="P:proteolysis"/>
    <property type="evidence" value="ECO:0007669"/>
    <property type="project" value="UniProtKB-KW"/>
</dbReference>
<keyword evidence="9" id="KW-0645">Protease</keyword>
<dbReference type="SUPFAM" id="SSF144091">
    <property type="entry name" value="Rhomboid-like"/>
    <property type="match status" value="1"/>
</dbReference>
<evidence type="ECO:0000256" key="3">
    <source>
        <dbReference type="ARBA" id="ARBA00022692"/>
    </source>
</evidence>
<protein>
    <submittedName>
        <fullName evidence="9">Rhomboid family intramembrane serine protease</fullName>
    </submittedName>
</protein>
<dbReference type="GO" id="GO:0016020">
    <property type="term" value="C:membrane"/>
    <property type="evidence" value="ECO:0007669"/>
    <property type="project" value="UniProtKB-SubCell"/>
</dbReference>
<feature type="transmembrane region" description="Helical" evidence="7">
    <location>
        <begin position="139"/>
        <end position="164"/>
    </location>
</feature>
<dbReference type="EMBL" id="QNQU01000012">
    <property type="protein sequence ID" value="RBQ05797.1"/>
    <property type="molecule type" value="Genomic_DNA"/>
</dbReference>
<gene>
    <name evidence="9" type="ORF">DRW42_14955</name>
</gene>
<feature type="transmembrane region" description="Helical" evidence="7">
    <location>
        <begin position="50"/>
        <end position="77"/>
    </location>
</feature>
<evidence type="ECO:0000256" key="6">
    <source>
        <dbReference type="ARBA" id="ARBA00023136"/>
    </source>
</evidence>
<dbReference type="PANTHER" id="PTHR43731:SF14">
    <property type="entry name" value="PRESENILIN-ASSOCIATED RHOMBOID-LIKE PROTEIN, MITOCHONDRIAL"/>
    <property type="match status" value="1"/>
</dbReference>
<dbReference type="Proteomes" id="UP000252081">
    <property type="component" value="Unassembled WGS sequence"/>
</dbReference>
<evidence type="ECO:0000256" key="4">
    <source>
        <dbReference type="ARBA" id="ARBA00022801"/>
    </source>
</evidence>
<evidence type="ECO:0000256" key="7">
    <source>
        <dbReference type="SAM" id="Phobius"/>
    </source>
</evidence>
<dbReference type="InterPro" id="IPR022764">
    <property type="entry name" value="Peptidase_S54_rhomboid_dom"/>
</dbReference>
<dbReference type="Pfam" id="PF01694">
    <property type="entry name" value="Rhomboid"/>
    <property type="match status" value="1"/>
</dbReference>
<keyword evidence="4" id="KW-0378">Hydrolase</keyword>
<keyword evidence="6 7" id="KW-0472">Membrane</keyword>
<evidence type="ECO:0000256" key="2">
    <source>
        <dbReference type="ARBA" id="ARBA00009045"/>
    </source>
</evidence>
<dbReference type="GO" id="GO:0004252">
    <property type="term" value="F:serine-type endopeptidase activity"/>
    <property type="evidence" value="ECO:0007669"/>
    <property type="project" value="InterPro"/>
</dbReference>
<feature type="transmembrane region" description="Helical" evidence="7">
    <location>
        <begin position="89"/>
        <end position="106"/>
    </location>
</feature>
<evidence type="ECO:0000313" key="9">
    <source>
        <dbReference type="EMBL" id="RBQ05797.1"/>
    </source>
</evidence>
<comment type="subcellular location">
    <subcellularLocation>
        <location evidence="1">Membrane</location>
        <topology evidence="1">Multi-pass membrane protein</topology>
    </subcellularLocation>
</comment>
<keyword evidence="5 7" id="KW-1133">Transmembrane helix</keyword>
<dbReference type="OrthoDB" id="9807874at2"/>
<comment type="similarity">
    <text evidence="2">Belongs to the peptidase S54 family.</text>
</comment>
<evidence type="ECO:0000259" key="8">
    <source>
        <dbReference type="Pfam" id="PF01694"/>
    </source>
</evidence>
<dbReference type="InterPro" id="IPR035952">
    <property type="entry name" value="Rhomboid-like_sf"/>
</dbReference>
<dbReference type="Gene3D" id="1.20.1540.10">
    <property type="entry name" value="Rhomboid-like"/>
    <property type="match status" value="1"/>
</dbReference>